<evidence type="ECO:0000313" key="3">
    <source>
        <dbReference type="Proteomes" id="UP000294739"/>
    </source>
</evidence>
<dbReference type="Gene3D" id="1.10.357.10">
    <property type="entry name" value="Tetracycline Repressor, domain 2"/>
    <property type="match status" value="1"/>
</dbReference>
<feature type="compositionally biased region" description="Acidic residues" evidence="1">
    <location>
        <begin position="1"/>
        <end position="11"/>
    </location>
</feature>
<dbReference type="Proteomes" id="UP000294739">
    <property type="component" value="Unassembled WGS sequence"/>
</dbReference>
<accession>A0A4R5DLB9</accession>
<dbReference type="InterPro" id="IPR036271">
    <property type="entry name" value="Tet_transcr_reg_TetR-rel_C_sf"/>
</dbReference>
<evidence type="ECO:0000256" key="1">
    <source>
        <dbReference type="SAM" id="MobiDB-lite"/>
    </source>
</evidence>
<gene>
    <name evidence="2" type="ORF">E1269_03410</name>
</gene>
<reference evidence="2 3" key="1">
    <citation type="submission" date="2019-03" db="EMBL/GenBank/DDBJ databases">
        <title>Draft genome sequences of novel Actinobacteria.</title>
        <authorList>
            <person name="Sahin N."/>
            <person name="Ay H."/>
            <person name="Saygin H."/>
        </authorList>
    </citation>
    <scope>NUCLEOTIDE SEQUENCE [LARGE SCALE GENOMIC DNA]</scope>
    <source>
        <strain evidence="2 3">5K138</strain>
    </source>
</reference>
<dbReference type="AlphaFoldDB" id="A0A4R5DLB9"/>
<organism evidence="2 3">
    <name type="scientific">Jiangella asiatica</name>
    <dbReference type="NCBI Taxonomy" id="2530372"/>
    <lineage>
        <taxon>Bacteria</taxon>
        <taxon>Bacillati</taxon>
        <taxon>Actinomycetota</taxon>
        <taxon>Actinomycetes</taxon>
        <taxon>Jiangellales</taxon>
        <taxon>Jiangellaceae</taxon>
        <taxon>Jiangella</taxon>
    </lineage>
</organism>
<sequence>MGSEDHDDDGSPMDHGACPGVEAMADPSSDTLCWGRLPLCSLDSLEDLARWRDEIIGVHRHMILGAVAAPDAAGCTCKGDGSLISRLVPLDTLEAWLAAGLDRMRKNGELVLDTNPARLAMALTAALEGGSLLARTSRDIARLEAALDLALSHVRSYSAR</sequence>
<dbReference type="EMBL" id="SMKZ01000003">
    <property type="protein sequence ID" value="TDE14217.1"/>
    <property type="molecule type" value="Genomic_DNA"/>
</dbReference>
<dbReference type="SUPFAM" id="SSF48498">
    <property type="entry name" value="Tetracyclin repressor-like, C-terminal domain"/>
    <property type="match status" value="1"/>
</dbReference>
<proteinExistence type="predicted"/>
<dbReference type="RefSeq" id="WP_131891218.1">
    <property type="nucleotide sequence ID" value="NZ_SMKZ01000003.1"/>
</dbReference>
<feature type="region of interest" description="Disordered" evidence="1">
    <location>
        <begin position="1"/>
        <end position="21"/>
    </location>
</feature>
<name>A0A4R5DLB9_9ACTN</name>
<evidence type="ECO:0008006" key="4">
    <source>
        <dbReference type="Google" id="ProtNLM"/>
    </source>
</evidence>
<protein>
    <recommendedName>
        <fullName evidence="4">TetR family transcriptional regulator</fullName>
    </recommendedName>
</protein>
<keyword evidence="3" id="KW-1185">Reference proteome</keyword>
<dbReference type="InParanoid" id="A0A4R5DLB9"/>
<evidence type="ECO:0000313" key="2">
    <source>
        <dbReference type="EMBL" id="TDE14217.1"/>
    </source>
</evidence>
<dbReference type="OrthoDB" id="3538775at2"/>
<comment type="caution">
    <text evidence="2">The sequence shown here is derived from an EMBL/GenBank/DDBJ whole genome shotgun (WGS) entry which is preliminary data.</text>
</comment>